<sequence length="304" mass="32970">MLTPSEYLIFEKERLPYLSAFLTICMVWGLSLVVAYDLLDTGIPPIFLIAVTYGLGAVTLIPAKFAFRSVPKISRDEWRYGALVGAIIFLAFGLQTVGLLYTTPAKSGLLTVLYVLFVPIIIALIQKKISWLSVLFALIGFMGVLIMSGITGGDASMNIGDVLTIICAVMFAMQFVALEKYSPRLNAVNFTLVQMITAAAIGIAVSLVFENGQYNNMGLIGSWLGLVFMGFIVTGLGFYVQTAAQKKIPSTTIAIMCCTESVFAVIFSWALGYDIITIPLFVGAVLIVASTVLSSIYERRTLIS</sequence>
<accession>A0A0A7LG30</accession>
<dbReference type="GeneID" id="24819053"/>
<feature type="transmembrane region" description="Helical" evidence="6">
    <location>
        <begin position="276"/>
        <end position="297"/>
    </location>
</feature>
<dbReference type="HOGENOM" id="CLU_033863_21_3_2"/>
<dbReference type="Proteomes" id="UP000030787">
    <property type="component" value="Chromosome"/>
</dbReference>
<evidence type="ECO:0000256" key="1">
    <source>
        <dbReference type="ARBA" id="ARBA00004651"/>
    </source>
</evidence>
<feature type="transmembrane region" description="Helical" evidence="6">
    <location>
        <begin position="221"/>
        <end position="240"/>
    </location>
</feature>
<reference evidence="8 9" key="1">
    <citation type="journal article" date="2014" name="Appl. Environ. Microbiol.">
        <title>Comparative Genome Analysis of 'Candidatus Methanoplasma termitum' Indicates a New Mode of Energy Metabolism in the Seventh Order of Methanogens.</title>
        <authorList>
            <person name="Lang K."/>
            <person name="Schuldes J."/>
            <person name="Klingl A."/>
            <person name="Poehlein A."/>
            <person name="Daniel R."/>
            <person name="Brune A."/>
        </authorList>
    </citation>
    <scope>NUCLEOTIDE SEQUENCE [LARGE SCALE GENOMIC DNA]</scope>
    <source>
        <strain evidence="9">Mpt1</strain>
    </source>
</reference>
<comment type="subcellular location">
    <subcellularLocation>
        <location evidence="1">Cell membrane</location>
        <topology evidence="1">Multi-pass membrane protein</topology>
    </subcellularLocation>
</comment>
<feature type="transmembrane region" description="Helical" evidence="6">
    <location>
        <begin position="15"/>
        <end position="36"/>
    </location>
</feature>
<protein>
    <submittedName>
        <fullName evidence="8">EamA-like transporter family protein</fullName>
    </submittedName>
</protein>
<keyword evidence="3 6" id="KW-0812">Transmembrane</keyword>
<dbReference type="InterPro" id="IPR037185">
    <property type="entry name" value="EmrE-like"/>
</dbReference>
<keyword evidence="2" id="KW-1003">Cell membrane</keyword>
<feature type="transmembrane region" description="Helical" evidence="6">
    <location>
        <begin position="82"/>
        <end position="101"/>
    </location>
</feature>
<dbReference type="SUPFAM" id="SSF103481">
    <property type="entry name" value="Multidrug resistance efflux transporter EmrE"/>
    <property type="match status" value="2"/>
</dbReference>
<dbReference type="InterPro" id="IPR000620">
    <property type="entry name" value="EamA_dom"/>
</dbReference>
<dbReference type="PANTHER" id="PTHR42920:SF5">
    <property type="entry name" value="EAMA DOMAIN-CONTAINING PROTEIN"/>
    <property type="match status" value="1"/>
</dbReference>
<feature type="transmembrane region" description="Helical" evidence="6">
    <location>
        <begin position="132"/>
        <end position="153"/>
    </location>
</feature>
<dbReference type="RefSeq" id="WP_048113409.1">
    <property type="nucleotide sequence ID" value="NZ_CP010070.1"/>
</dbReference>
<evidence type="ECO:0000313" key="8">
    <source>
        <dbReference type="EMBL" id="AIZ57252.1"/>
    </source>
</evidence>
<gene>
    <name evidence="8" type="ORF">Mpt1_c13940</name>
</gene>
<keyword evidence="9" id="KW-1185">Reference proteome</keyword>
<feature type="transmembrane region" description="Helical" evidence="6">
    <location>
        <begin position="190"/>
        <end position="209"/>
    </location>
</feature>
<evidence type="ECO:0000256" key="2">
    <source>
        <dbReference type="ARBA" id="ARBA00022475"/>
    </source>
</evidence>
<feature type="domain" description="EamA" evidence="7">
    <location>
        <begin position="159"/>
        <end position="295"/>
    </location>
</feature>
<evidence type="ECO:0000256" key="3">
    <source>
        <dbReference type="ARBA" id="ARBA00022692"/>
    </source>
</evidence>
<dbReference type="PANTHER" id="PTHR42920">
    <property type="entry name" value="OS03G0707200 PROTEIN-RELATED"/>
    <property type="match status" value="1"/>
</dbReference>
<organism evidence="8 9">
    <name type="scientific">Candidatus Methanoplasma termitum</name>
    <dbReference type="NCBI Taxonomy" id="1577791"/>
    <lineage>
        <taxon>Archaea</taxon>
        <taxon>Methanobacteriati</taxon>
        <taxon>Thermoplasmatota</taxon>
        <taxon>Thermoplasmata</taxon>
        <taxon>Methanomassiliicoccales</taxon>
        <taxon>Methanomassiliicoccaceae</taxon>
        <taxon>Candidatus Methanoplasma</taxon>
    </lineage>
</organism>
<feature type="transmembrane region" description="Helical" evidence="6">
    <location>
        <begin position="42"/>
        <end position="61"/>
    </location>
</feature>
<feature type="transmembrane region" description="Helical" evidence="6">
    <location>
        <begin position="252"/>
        <end position="270"/>
    </location>
</feature>
<feature type="transmembrane region" description="Helical" evidence="6">
    <location>
        <begin position="107"/>
        <end position="125"/>
    </location>
</feature>
<feature type="transmembrane region" description="Helical" evidence="6">
    <location>
        <begin position="159"/>
        <end position="178"/>
    </location>
</feature>
<proteinExistence type="predicted"/>
<dbReference type="InterPro" id="IPR051258">
    <property type="entry name" value="Diverse_Substrate_Transporter"/>
</dbReference>
<evidence type="ECO:0000256" key="4">
    <source>
        <dbReference type="ARBA" id="ARBA00022989"/>
    </source>
</evidence>
<keyword evidence="4 6" id="KW-1133">Transmembrane helix</keyword>
<dbReference type="OrthoDB" id="17861at2157"/>
<feature type="domain" description="EamA" evidence="7">
    <location>
        <begin position="19"/>
        <end position="148"/>
    </location>
</feature>
<dbReference type="GO" id="GO:0005886">
    <property type="term" value="C:plasma membrane"/>
    <property type="evidence" value="ECO:0007669"/>
    <property type="project" value="UniProtKB-SubCell"/>
</dbReference>
<dbReference type="EMBL" id="CP010070">
    <property type="protein sequence ID" value="AIZ57252.1"/>
    <property type="molecule type" value="Genomic_DNA"/>
</dbReference>
<dbReference type="AlphaFoldDB" id="A0A0A7LG30"/>
<evidence type="ECO:0000256" key="5">
    <source>
        <dbReference type="ARBA" id="ARBA00023136"/>
    </source>
</evidence>
<evidence type="ECO:0000313" key="9">
    <source>
        <dbReference type="Proteomes" id="UP000030787"/>
    </source>
</evidence>
<evidence type="ECO:0000259" key="7">
    <source>
        <dbReference type="Pfam" id="PF00892"/>
    </source>
</evidence>
<dbReference type="KEGG" id="mear:Mpt1_c13940"/>
<name>A0A0A7LG30_9ARCH</name>
<keyword evidence="5 6" id="KW-0472">Membrane</keyword>
<dbReference type="Pfam" id="PF00892">
    <property type="entry name" value="EamA"/>
    <property type="match status" value="2"/>
</dbReference>
<evidence type="ECO:0000256" key="6">
    <source>
        <dbReference type="SAM" id="Phobius"/>
    </source>
</evidence>